<evidence type="ECO:0000256" key="1">
    <source>
        <dbReference type="ARBA" id="ARBA00004418"/>
    </source>
</evidence>
<comment type="subcellular location">
    <subcellularLocation>
        <location evidence="1">Periplasm</location>
    </subcellularLocation>
</comment>
<name>A0A2S4MBD4_9HYPH</name>
<comment type="caution">
    <text evidence="5">The sequence shown here is derived from an EMBL/GenBank/DDBJ whole genome shotgun (WGS) entry which is preliminary data.</text>
</comment>
<gene>
    <name evidence="5" type="ORF">CYD53_106213</name>
</gene>
<proteinExistence type="inferred from homology"/>
<dbReference type="InterPro" id="IPR039424">
    <property type="entry name" value="SBP_5"/>
</dbReference>
<organism evidence="5 6">
    <name type="scientific">Bosea psychrotolerans</name>
    <dbReference type="NCBI Taxonomy" id="1871628"/>
    <lineage>
        <taxon>Bacteria</taxon>
        <taxon>Pseudomonadati</taxon>
        <taxon>Pseudomonadota</taxon>
        <taxon>Alphaproteobacteria</taxon>
        <taxon>Hyphomicrobiales</taxon>
        <taxon>Boseaceae</taxon>
        <taxon>Bosea</taxon>
    </lineage>
</organism>
<dbReference type="Proteomes" id="UP000236919">
    <property type="component" value="Unassembled WGS sequence"/>
</dbReference>
<evidence type="ECO:0000256" key="3">
    <source>
        <dbReference type="ARBA" id="ARBA00022729"/>
    </source>
</evidence>
<comment type="similarity">
    <text evidence="2">Belongs to the bacterial solute-binding protein 5 family.</text>
</comment>
<dbReference type="PIRSF" id="PIRSF002741">
    <property type="entry name" value="MppA"/>
    <property type="match status" value="1"/>
</dbReference>
<dbReference type="InterPro" id="IPR030678">
    <property type="entry name" value="Peptide/Ni-bd"/>
</dbReference>
<dbReference type="GO" id="GO:0043190">
    <property type="term" value="C:ATP-binding cassette (ABC) transporter complex"/>
    <property type="evidence" value="ECO:0007669"/>
    <property type="project" value="InterPro"/>
</dbReference>
<dbReference type="EMBL" id="PQFZ01000006">
    <property type="protein sequence ID" value="POR51929.1"/>
    <property type="molecule type" value="Genomic_DNA"/>
</dbReference>
<dbReference type="PANTHER" id="PTHR30290:SF38">
    <property type="entry name" value="D,D-DIPEPTIDE-BINDING PERIPLASMIC PROTEIN DDPA-RELATED"/>
    <property type="match status" value="1"/>
</dbReference>
<dbReference type="GO" id="GO:1904680">
    <property type="term" value="F:peptide transmembrane transporter activity"/>
    <property type="evidence" value="ECO:0007669"/>
    <property type="project" value="TreeGrafter"/>
</dbReference>
<evidence type="ECO:0000313" key="6">
    <source>
        <dbReference type="Proteomes" id="UP000236919"/>
    </source>
</evidence>
<dbReference type="InterPro" id="IPR000914">
    <property type="entry name" value="SBP_5_dom"/>
</dbReference>
<evidence type="ECO:0000259" key="4">
    <source>
        <dbReference type="Pfam" id="PF00496"/>
    </source>
</evidence>
<dbReference type="PANTHER" id="PTHR30290">
    <property type="entry name" value="PERIPLASMIC BINDING COMPONENT OF ABC TRANSPORTER"/>
    <property type="match status" value="1"/>
</dbReference>
<accession>A0A2S4MBD4</accession>
<dbReference type="Gene3D" id="3.40.190.10">
    <property type="entry name" value="Periplasmic binding protein-like II"/>
    <property type="match status" value="1"/>
</dbReference>
<dbReference type="GO" id="GO:0015833">
    <property type="term" value="P:peptide transport"/>
    <property type="evidence" value="ECO:0007669"/>
    <property type="project" value="TreeGrafter"/>
</dbReference>
<evidence type="ECO:0000313" key="5">
    <source>
        <dbReference type="EMBL" id="POR51929.1"/>
    </source>
</evidence>
<dbReference type="GO" id="GO:0030288">
    <property type="term" value="C:outer membrane-bounded periplasmic space"/>
    <property type="evidence" value="ECO:0007669"/>
    <property type="project" value="UniProtKB-ARBA"/>
</dbReference>
<reference evidence="5 6" key="1">
    <citation type="submission" date="2018-01" db="EMBL/GenBank/DDBJ databases">
        <title>Genomic Encyclopedia of Type Strains, Phase III (KMG-III): the genomes of soil and plant-associated and newly described type strains.</title>
        <authorList>
            <person name="Whitman W."/>
        </authorList>
    </citation>
    <scope>NUCLEOTIDE SEQUENCE [LARGE SCALE GENOMIC DNA]</scope>
    <source>
        <strain evidence="5 6">1131</strain>
    </source>
</reference>
<dbReference type="Gene3D" id="3.10.105.10">
    <property type="entry name" value="Dipeptide-binding Protein, Domain 3"/>
    <property type="match status" value="1"/>
</dbReference>
<evidence type="ECO:0000256" key="2">
    <source>
        <dbReference type="ARBA" id="ARBA00005695"/>
    </source>
</evidence>
<feature type="domain" description="Solute-binding protein family 5" evidence="4">
    <location>
        <begin position="70"/>
        <end position="431"/>
    </location>
</feature>
<keyword evidence="3" id="KW-0732">Signal</keyword>
<keyword evidence="6" id="KW-1185">Reference proteome</keyword>
<dbReference type="SUPFAM" id="SSF53850">
    <property type="entry name" value="Periplasmic binding protein-like II"/>
    <property type="match status" value="1"/>
</dbReference>
<dbReference type="CDD" id="cd08502">
    <property type="entry name" value="PBP2_NikA_DppA_OppA_like_16"/>
    <property type="match status" value="1"/>
</dbReference>
<dbReference type="RefSeq" id="WP_103718514.1">
    <property type="nucleotide sequence ID" value="NZ_PQFZ01000006.1"/>
</dbReference>
<dbReference type="AlphaFoldDB" id="A0A2S4MBD4"/>
<dbReference type="Pfam" id="PF00496">
    <property type="entry name" value="SBP_bac_5"/>
    <property type="match status" value="1"/>
</dbReference>
<protein>
    <submittedName>
        <fullName evidence="5">Peptide/nickel transport system substrate-binding protein</fullName>
    </submittedName>
</protein>
<dbReference type="OrthoDB" id="9803988at2"/>
<sequence length="520" mass="57849">MRRRDFLAAAAATAIARPALSQSRQRVLRFIPQADLANPDPIWTTTTVAYNHGFMVWDTPYALDANYLPRPQMVAGHELSDDKLTWRFTLRDGLVFHDGEPVRSIDLVTSILRWAKRRPLGQLMMSFGAELTTEGDKVFTIRLKKPFGLMLNALADYCFIMPERIARTDPFKQISDYVGSGPYRFLRDEWKPGAGAAYARHERYLPRQDETSLLAGARIAHFDRIEWLVMPDPASAAAALQTGEADWLESPLPDLLPILRGNPATRVLRNDRIGAIGMAAINHLHPPFNNRKLLQAVLTAVDQKEFMQAAFNNEPELFATGVGVFTKGLPMDNDEGIGILKADVALAKKMVAESGYKGERAVLMAPGDQAVLGAFAPVMAATLERIGINVDHVTTDWGTLVQRRSSQEPVEKGGWSMFCTSYTGLSVMDPAVHLPLRGTGKAGWFGWPTDPDMEKLRDSWIDAPDLAAQKQIARRMQALAFENVPFIPLGQYYFATAARADLTGFVPWPTPIFWNVRRSG</sequence>